<comment type="caution">
    <text evidence="3">The sequence shown here is derived from an EMBL/GenBank/DDBJ whole genome shotgun (WGS) entry which is preliminary data.</text>
</comment>
<feature type="transmembrane region" description="Helical" evidence="2">
    <location>
        <begin position="313"/>
        <end position="329"/>
    </location>
</feature>
<protein>
    <recommendedName>
        <fullName evidence="5">Capsule biosynthesis CapC</fullName>
    </recommendedName>
</protein>
<feature type="transmembrane region" description="Helical" evidence="2">
    <location>
        <begin position="20"/>
        <end position="42"/>
    </location>
</feature>
<evidence type="ECO:0000256" key="1">
    <source>
        <dbReference type="SAM" id="MobiDB-lite"/>
    </source>
</evidence>
<feature type="region of interest" description="Disordered" evidence="1">
    <location>
        <begin position="842"/>
        <end position="876"/>
    </location>
</feature>
<evidence type="ECO:0000313" key="3">
    <source>
        <dbReference type="EMBL" id="PRP94459.1"/>
    </source>
</evidence>
<feature type="transmembrane region" description="Helical" evidence="2">
    <location>
        <begin position="48"/>
        <end position="76"/>
    </location>
</feature>
<organism evidence="3 4">
    <name type="scientific">Enhygromyxa salina</name>
    <dbReference type="NCBI Taxonomy" id="215803"/>
    <lineage>
        <taxon>Bacteria</taxon>
        <taxon>Pseudomonadati</taxon>
        <taxon>Myxococcota</taxon>
        <taxon>Polyangia</taxon>
        <taxon>Nannocystales</taxon>
        <taxon>Nannocystaceae</taxon>
        <taxon>Enhygromyxa</taxon>
    </lineage>
</organism>
<evidence type="ECO:0000256" key="2">
    <source>
        <dbReference type="SAM" id="Phobius"/>
    </source>
</evidence>
<dbReference type="EMBL" id="PVNK01000177">
    <property type="protein sequence ID" value="PRP94459.1"/>
    <property type="molecule type" value="Genomic_DNA"/>
</dbReference>
<feature type="transmembrane region" description="Helical" evidence="2">
    <location>
        <begin position="341"/>
        <end position="362"/>
    </location>
</feature>
<dbReference type="Pfam" id="PF14102">
    <property type="entry name" value="Caps_synth_CapC"/>
    <property type="match status" value="2"/>
</dbReference>
<keyword evidence="2" id="KW-1133">Transmembrane helix</keyword>
<keyword evidence="2" id="KW-0812">Transmembrane</keyword>
<feature type="transmembrane region" description="Helical" evidence="2">
    <location>
        <begin position="232"/>
        <end position="261"/>
    </location>
</feature>
<feature type="region of interest" description="Disordered" evidence="1">
    <location>
        <begin position="669"/>
        <end position="688"/>
    </location>
</feature>
<dbReference type="GO" id="GO:0016020">
    <property type="term" value="C:membrane"/>
    <property type="evidence" value="ECO:0007669"/>
    <property type="project" value="InterPro"/>
</dbReference>
<evidence type="ECO:0000313" key="4">
    <source>
        <dbReference type="Proteomes" id="UP000237968"/>
    </source>
</evidence>
<dbReference type="OrthoDB" id="7877092at2"/>
<feature type="compositionally biased region" description="Basic and acidic residues" evidence="1">
    <location>
        <begin position="844"/>
        <end position="854"/>
    </location>
</feature>
<sequence length="1185" mass="127317">MNETFVLELLPARGLDQSMLLPVLVGLIVVLLCTETFGWVFAGAVVPGYLASVLVIQPVTGVIVISESLVTLAISAGLAKGLSKTDAWTRFFGRERFFLILVVSLVVRMHDHAWFAPWAIGALDGALGTRLETQQEFYSIGLVLVPLTANMLWKPAIHRGLLQLGVQVGITYLVVRYVLLPHTNLSLSSVALTYENVATDFVGNAKAHIILLTAALLAAQFNLTYGWDFNGILVPALLAMLWLTPLKLLATLGEAMIVLFLTRSFLGLPLIRHLDFEGPRKIVLVFSLAFCWKLALGFSLAPIFPELKISDTYGFGYLLSSLLAVKMLGVKSVRSVMLPSLMASAGGFVLGSLAGFLLELVAPQRLPPKDLTQPESARLTSNPLGVMTLARMDFEARSDEPEPPTQAEIGRLREFWSAAARLQLGEGTISRIAARVRGGTGFLQLDSLRRSGAGLGLQVVELGTYPAGLETESEGAPLRTWLGVVAEDAGGRRGFASGLLIPEAKGPVLVVPMPWSEAPVAEAAAIACRRVDCRAVLVAGHERSGPGTAVSARPLEIAMQAFDADVVVFRAEADEDQAGFAGNVARSIAKSIEPLGQAQPESAVAGARIHQLRGYFDLVDLWPDYELDWEPRETVVRMPRGTGDFVLLRTTLARYEAFVAAGAHELRAGVDGDRGPDEELDGSVDADPSSRLGTSHLLTILTEIHEDREPAGTAGARYRSPSDTELLVLEKLIVEPLMDWADSSPPGQPPPPGIAVRAAELDYELVELGDCRAGEGACLVVLRERSLPSTSGWGTLVVRRQRGSRPHVVEVPRPHRESQTWRVGAELWQILEGRALLIAGADGLPRDPERARDSESEDDLGEVGTLAPSPDPVRPGNLETPFHAFHQTIDRTSEVPFEFVQLRGIASYRPITHDVIVGIGLPAAGTLVDAACWGQMSPELRPLVASWDSCQVADGSEDLYLLSGAGTPQLEYSRELGNGRGRVLWLSAGLRERYAAPRTSSVGRIGVVRGLEQAGLTVVTRGEVGAMLAPLWPPSAAPSLTGGERVVVGKRGLEVAVGWAVGFAETGNLHLLRALRELRDVAVDLRVTAAVGRDFGQPFLIIEYMSGVIGQRAIVSLDHTLDGRVELSYAELGQTPTERLRTEALARPQVMVLVDIPIEGLGQTVGPAPAVVRPGAKRGAEEGAP</sequence>
<dbReference type="RefSeq" id="WP_106393371.1">
    <property type="nucleotide sequence ID" value="NZ_PVNK01000177.1"/>
</dbReference>
<feature type="transmembrane region" description="Helical" evidence="2">
    <location>
        <begin position="282"/>
        <end position="301"/>
    </location>
</feature>
<proteinExistence type="predicted"/>
<dbReference type="AlphaFoldDB" id="A0A2S9XNL0"/>
<dbReference type="Proteomes" id="UP000237968">
    <property type="component" value="Unassembled WGS sequence"/>
</dbReference>
<accession>A0A2S9XNL0</accession>
<dbReference type="GO" id="GO:0045227">
    <property type="term" value="P:capsule polysaccharide biosynthetic process"/>
    <property type="evidence" value="ECO:0007669"/>
    <property type="project" value="InterPro"/>
</dbReference>
<evidence type="ECO:0008006" key="5">
    <source>
        <dbReference type="Google" id="ProtNLM"/>
    </source>
</evidence>
<gene>
    <name evidence="3" type="ORF">ENSA5_40780</name>
</gene>
<dbReference type="InterPro" id="IPR008338">
    <property type="entry name" value="Capsule_biosynth_CapC"/>
</dbReference>
<keyword evidence="2" id="KW-0472">Membrane</keyword>
<reference evidence="3 4" key="1">
    <citation type="submission" date="2018-03" db="EMBL/GenBank/DDBJ databases">
        <title>Draft Genome Sequences of the Obligatory Marine Myxobacteria Enhygromyxa salina SWB005.</title>
        <authorList>
            <person name="Poehlein A."/>
            <person name="Moghaddam J.A."/>
            <person name="Harms H."/>
            <person name="Alanjari M."/>
            <person name="Koenig G.M."/>
            <person name="Daniel R."/>
            <person name="Schaeberle T.F."/>
        </authorList>
    </citation>
    <scope>NUCLEOTIDE SEQUENCE [LARGE SCALE GENOMIC DNA]</scope>
    <source>
        <strain evidence="3 4">SWB005</strain>
    </source>
</reference>
<name>A0A2S9XNL0_9BACT</name>
<keyword evidence="4" id="KW-1185">Reference proteome</keyword>